<reference evidence="1" key="1">
    <citation type="journal article" date="2014" name="Front. Microbiol.">
        <title>High frequency of phylogenetically diverse reductive dehalogenase-homologous genes in deep subseafloor sedimentary metagenomes.</title>
        <authorList>
            <person name="Kawai M."/>
            <person name="Futagami T."/>
            <person name="Toyoda A."/>
            <person name="Takaki Y."/>
            <person name="Nishi S."/>
            <person name="Hori S."/>
            <person name="Arai W."/>
            <person name="Tsubouchi T."/>
            <person name="Morono Y."/>
            <person name="Uchiyama I."/>
            <person name="Ito T."/>
            <person name="Fujiyama A."/>
            <person name="Inagaki F."/>
            <person name="Takami H."/>
        </authorList>
    </citation>
    <scope>NUCLEOTIDE SEQUENCE</scope>
    <source>
        <strain evidence="1">Expedition CK06-06</strain>
    </source>
</reference>
<organism evidence="1">
    <name type="scientific">marine sediment metagenome</name>
    <dbReference type="NCBI Taxonomy" id="412755"/>
    <lineage>
        <taxon>unclassified sequences</taxon>
        <taxon>metagenomes</taxon>
        <taxon>ecological metagenomes</taxon>
    </lineage>
</organism>
<protein>
    <submittedName>
        <fullName evidence="1">Uncharacterized protein</fullName>
    </submittedName>
</protein>
<sequence length="41" mass="4664">MIFNTHIKPLANLDCPILYNAILEDAVIPNEQKIIEVTNKN</sequence>
<comment type="caution">
    <text evidence="1">The sequence shown here is derived from an EMBL/GenBank/DDBJ whole genome shotgun (WGS) entry which is preliminary data.</text>
</comment>
<gene>
    <name evidence="1" type="ORF">S03H2_42463</name>
</gene>
<proteinExistence type="predicted"/>
<dbReference type="EMBL" id="BARU01026436">
    <property type="protein sequence ID" value="GAH76143.1"/>
    <property type="molecule type" value="Genomic_DNA"/>
</dbReference>
<accession>X1K236</accession>
<evidence type="ECO:0000313" key="1">
    <source>
        <dbReference type="EMBL" id="GAH76143.1"/>
    </source>
</evidence>
<name>X1K236_9ZZZZ</name>
<dbReference type="AlphaFoldDB" id="X1K236"/>